<dbReference type="Pfam" id="PF04542">
    <property type="entry name" value="Sigma70_r2"/>
    <property type="match status" value="1"/>
</dbReference>
<evidence type="ECO:0000259" key="7">
    <source>
        <dbReference type="Pfam" id="PF08281"/>
    </source>
</evidence>
<dbReference type="InterPro" id="IPR014284">
    <property type="entry name" value="RNA_pol_sigma-70_dom"/>
</dbReference>
<keyword evidence="9" id="KW-1185">Reference proteome</keyword>
<feature type="region of interest" description="Disordered" evidence="5">
    <location>
        <begin position="1"/>
        <end position="20"/>
    </location>
</feature>
<proteinExistence type="inferred from homology"/>
<name>A0ABT6CM61_9SPHN</name>
<dbReference type="SUPFAM" id="SSF88659">
    <property type="entry name" value="Sigma3 and sigma4 domains of RNA polymerase sigma factors"/>
    <property type="match status" value="1"/>
</dbReference>
<feature type="domain" description="RNA polymerase sigma factor 70 region 4 type 2" evidence="7">
    <location>
        <begin position="117"/>
        <end position="165"/>
    </location>
</feature>
<dbReference type="Gene3D" id="1.10.10.10">
    <property type="entry name" value="Winged helix-like DNA-binding domain superfamily/Winged helix DNA-binding domain"/>
    <property type="match status" value="1"/>
</dbReference>
<dbReference type="Pfam" id="PF08281">
    <property type="entry name" value="Sigma70_r4_2"/>
    <property type="match status" value="1"/>
</dbReference>
<evidence type="ECO:0000313" key="8">
    <source>
        <dbReference type="EMBL" id="MDF8335006.1"/>
    </source>
</evidence>
<dbReference type="InterPro" id="IPR007627">
    <property type="entry name" value="RNA_pol_sigma70_r2"/>
</dbReference>
<evidence type="ECO:0000256" key="1">
    <source>
        <dbReference type="ARBA" id="ARBA00010641"/>
    </source>
</evidence>
<dbReference type="EMBL" id="JAROCY010000019">
    <property type="protein sequence ID" value="MDF8335006.1"/>
    <property type="molecule type" value="Genomic_DNA"/>
</dbReference>
<keyword evidence="4" id="KW-0804">Transcription</keyword>
<keyword evidence="2" id="KW-0805">Transcription regulation</keyword>
<reference evidence="8 9" key="1">
    <citation type="submission" date="2023-03" db="EMBL/GenBank/DDBJ databases">
        <title>Novosphingobium cyanobacteriorum sp. nov., isolated from a eutrophic reservoir during the Microcystis bloom period.</title>
        <authorList>
            <person name="Kang M."/>
            <person name="Le V."/>
            <person name="Ko S.-R."/>
            <person name="Lee S.-A."/>
            <person name="Ahn C.-Y."/>
        </authorList>
    </citation>
    <scope>NUCLEOTIDE SEQUENCE [LARGE SCALE GENOMIC DNA]</scope>
    <source>
        <strain evidence="8 9">HBC54</strain>
    </source>
</reference>
<sequence>MHRNQPSRRQDGQRRTAGRGHRVRLLPRFRRFCIARTGSTDTADDLLQATVKRALRHQSLFDRSASLPGWLFRIAQNLPIDQLRQVTDLAVHFHHEELIAITGKDGVRATGDLSELQRARRALQELPIDQRTVFSPVVIDDCTYAEASEISGIPAGPVMNRLERGQIGPACLEPLLLPPIAKGLSGAVVPWHGDAAGLIGHLCPPVASRKTPSLARLSVKGPF</sequence>
<dbReference type="PANTHER" id="PTHR43133">
    <property type="entry name" value="RNA POLYMERASE ECF-TYPE SIGMA FACTO"/>
    <property type="match status" value="1"/>
</dbReference>
<dbReference type="InterPro" id="IPR013324">
    <property type="entry name" value="RNA_pol_sigma_r3/r4-like"/>
</dbReference>
<organism evidence="8 9">
    <name type="scientific">Novosphingobium cyanobacteriorum</name>
    <dbReference type="NCBI Taxonomy" id="3024215"/>
    <lineage>
        <taxon>Bacteria</taxon>
        <taxon>Pseudomonadati</taxon>
        <taxon>Pseudomonadota</taxon>
        <taxon>Alphaproteobacteria</taxon>
        <taxon>Sphingomonadales</taxon>
        <taxon>Sphingomonadaceae</taxon>
        <taxon>Novosphingobium</taxon>
    </lineage>
</organism>
<dbReference type="InterPro" id="IPR036388">
    <property type="entry name" value="WH-like_DNA-bd_sf"/>
</dbReference>
<evidence type="ECO:0000256" key="4">
    <source>
        <dbReference type="ARBA" id="ARBA00023163"/>
    </source>
</evidence>
<dbReference type="Proteomes" id="UP001222770">
    <property type="component" value="Unassembled WGS sequence"/>
</dbReference>
<evidence type="ECO:0000313" key="9">
    <source>
        <dbReference type="Proteomes" id="UP001222770"/>
    </source>
</evidence>
<gene>
    <name evidence="8" type="ORF">POM99_17495</name>
</gene>
<comment type="caution">
    <text evidence="8">The sequence shown here is derived from an EMBL/GenBank/DDBJ whole genome shotgun (WGS) entry which is preliminary data.</text>
</comment>
<comment type="similarity">
    <text evidence="1">Belongs to the sigma-70 factor family. ECF subfamily.</text>
</comment>
<dbReference type="NCBIfam" id="TIGR02937">
    <property type="entry name" value="sigma70-ECF"/>
    <property type="match status" value="1"/>
</dbReference>
<dbReference type="InterPro" id="IPR013325">
    <property type="entry name" value="RNA_pol_sigma_r2"/>
</dbReference>
<dbReference type="RefSeq" id="WP_277279776.1">
    <property type="nucleotide sequence ID" value="NZ_JAROCY010000019.1"/>
</dbReference>
<dbReference type="SUPFAM" id="SSF88946">
    <property type="entry name" value="Sigma2 domain of RNA polymerase sigma factors"/>
    <property type="match status" value="1"/>
</dbReference>
<dbReference type="PANTHER" id="PTHR43133:SF25">
    <property type="entry name" value="RNA POLYMERASE SIGMA FACTOR RFAY-RELATED"/>
    <property type="match status" value="1"/>
</dbReference>
<evidence type="ECO:0000259" key="6">
    <source>
        <dbReference type="Pfam" id="PF04542"/>
    </source>
</evidence>
<evidence type="ECO:0000256" key="5">
    <source>
        <dbReference type="SAM" id="MobiDB-lite"/>
    </source>
</evidence>
<dbReference type="InterPro" id="IPR039425">
    <property type="entry name" value="RNA_pol_sigma-70-like"/>
</dbReference>
<protein>
    <submittedName>
        <fullName evidence="8">RNA polymerase sigma factor</fullName>
    </submittedName>
</protein>
<evidence type="ECO:0000256" key="3">
    <source>
        <dbReference type="ARBA" id="ARBA00023082"/>
    </source>
</evidence>
<feature type="domain" description="RNA polymerase sigma-70 region 2" evidence="6">
    <location>
        <begin position="24"/>
        <end position="85"/>
    </location>
</feature>
<dbReference type="Gene3D" id="1.10.1740.10">
    <property type="match status" value="1"/>
</dbReference>
<accession>A0ABT6CM61</accession>
<evidence type="ECO:0000256" key="2">
    <source>
        <dbReference type="ARBA" id="ARBA00023015"/>
    </source>
</evidence>
<keyword evidence="3" id="KW-0731">Sigma factor</keyword>
<dbReference type="InterPro" id="IPR013249">
    <property type="entry name" value="RNA_pol_sigma70_r4_t2"/>
</dbReference>